<accession>A0AAN7QW06</accession>
<dbReference type="PROSITE" id="PS00383">
    <property type="entry name" value="TYR_PHOSPHATASE_1"/>
    <property type="match status" value="1"/>
</dbReference>
<feature type="transmembrane region" description="Helical" evidence="19">
    <location>
        <begin position="36"/>
        <end position="55"/>
    </location>
</feature>
<feature type="compositionally biased region" description="Acidic residues" evidence="18">
    <location>
        <begin position="855"/>
        <end position="866"/>
    </location>
</feature>
<evidence type="ECO:0000256" key="10">
    <source>
        <dbReference type="ARBA" id="ARBA00022968"/>
    </source>
</evidence>
<name>A0AAN7QW06_TRANT</name>
<dbReference type="Proteomes" id="UP001346149">
    <property type="component" value="Unassembled WGS sequence"/>
</dbReference>
<dbReference type="InterPro" id="IPR029044">
    <property type="entry name" value="Nucleotide-diphossugar_trans"/>
</dbReference>
<evidence type="ECO:0000256" key="9">
    <source>
        <dbReference type="ARBA" id="ARBA00022912"/>
    </source>
</evidence>
<protein>
    <recommendedName>
        <fullName evidence="25">Phosphatidylinositol-3,4,5-trisphosphate 3-phosphatase</fullName>
    </recommendedName>
</protein>
<dbReference type="SUPFAM" id="SSF52799">
    <property type="entry name" value="(Phosphotyrosine protein) phosphatases II"/>
    <property type="match status" value="1"/>
</dbReference>
<dbReference type="GO" id="GO:0071555">
    <property type="term" value="P:cell wall organization"/>
    <property type="evidence" value="ECO:0007669"/>
    <property type="project" value="UniProtKB-KW"/>
</dbReference>
<feature type="compositionally biased region" description="Polar residues" evidence="18">
    <location>
        <begin position="1422"/>
        <end position="1434"/>
    </location>
</feature>
<comment type="catalytic activity">
    <reaction evidence="1">
        <text>a 1,2-diacyl-sn-glycero-3-phospho-(1D-myo-inositol-3,4,5-trisphosphate) + H2O = a 1,2-diacyl-sn-glycero-3-phospho-(1D-myo-inositol-4,5-bisphosphate) + phosphate</text>
        <dbReference type="Rhea" id="RHEA:25017"/>
        <dbReference type="ChEBI" id="CHEBI:15377"/>
        <dbReference type="ChEBI" id="CHEBI:43474"/>
        <dbReference type="ChEBI" id="CHEBI:57836"/>
        <dbReference type="ChEBI" id="CHEBI:58456"/>
        <dbReference type="EC" id="3.1.3.67"/>
    </reaction>
</comment>
<sequence length="1548" mass="173686">MKLSALHQSYLNRRSNIFRGQAVDPSADGAMKSPVAVFWLALHGLCCLVSLILGFRFSRLVFFLLFSTSATTNLYTVPLRQVAEEASGGSVLHFSSTPAVNQELPVNKTAPRVVVGRHGIRIRPWPHPNPVEVMKAHRIIERVQREQRAQFGVKNPRNLIAVTPTYVRTFQTLHLTGVMHSLMLVPYDLVWIVVEAGGASNETASLIAKSGLTTIHTGVKERMPSFWADRHRFEAKMRLHALKIVRERKLDGIVMFMDDSNMHSMELFDEIQNVKWVGALSVGILVHSTNVGESSLSDVQKEADNPVIPVQGPACNSSNILVGWHTFNPLPLKEKSANHIDDWGMVLPRKLEWAGFVLNSRLLWKDFADKPEWMKDLILFDEVDDVESPLLLLKDASIVEPLGSCGRQVMLWWLRVEARTDSKFPPGWVINPPLEITVPSKRTPWPDIPTEHLTVDNSIGAQEQIGVVKRPAKAKSSRSKRSSRSRRKHEARTVETQMIKWAVKINPLPLVGQGDGGEAQACYESQTSCRDPARRPRQKGLVAKLALRFFDPLMPTDEPLSKSDRSKLESLGRSLLSSGPKPVPKNWIMRWSNMQRVADKRRRHLIHCDGEWDQENVAHLHYYSIIEHWPWSNAHVAGLFNQLCQEVVLNINHSYLYTLSVEVYPYCDHQWNAWKTSLKHTYFNNPWAIISVIAAVVLLLLTLALTFYGVDGRRRSLPICLTENRSETLTVPLIAQCIRIGQNTGTSNTGNKVATKPIKKAYITDSLQKKQNPSSSNEKKPLKRPKSGAKSKTNGVPELELGEATDERPELIRSASGEARSVHEVLHLRIHLRGQEPDQEVQHVDPDGVGHDVEPLDEVDSDEVDEGEPKEGDPAVEHVRNRLVEEVPVPLRQGEDPPRQGGGSPLRLGEGCAGGFHPVGPVTDAIFFPAISSVPCLLSAFLRLHDPARKEEAEEEEERMDARAMDPSNQSSRQRVSEQTSAVSLASQTNTSPQESPSLFSASGITSWARNLKLPQNLANGQENSGFSTLSRFATEIRSHLPSATSTTKDGSQNSPSGDSSVLESLTKGFVDSSRSAVKAVQVKARHIVSQNKRRYQEGEFDLDLTYITDNIIAMGFPAGDISSGIFGYIEGFYRNHMEEVIRFFETHHPGNYKVYNLCSERLYDASLFKGKVAHFPFDDHNCPPIQLILSFCQSACSWLKEDIQNVVVVHCKAGMARTGLMICSLLLYLKFFPTAEEAMSYYNEKRCIDAKALVLPSQIRYVKYFENILMHFKGETLPGRRCMLRGFKLQDCPYWIRPSITISNHNGVLFTTKKHPKTKDLMPEDFWIRSTKKGIVIFALPGEPGLTELTGDFKIHFHDHHGDFYCWLNTTMMENRMNLNSSDLDGFDKRKLPSPAFQLEIVMIDYDESLHSKAQTGGRRPSNSSEGNASSGTGALPNPKAKKASRKEEDDVFSDSEGDDRTLRNRHTRIMNDSKAGPNPTRLPYECSSQRVHAIQQEPDQQRHLENTDPSKADSSNSGIRRASEFKVVAADASVFTFGDEEDYESE</sequence>
<keyword evidence="24" id="KW-1185">Reference proteome</keyword>
<dbReference type="Gene3D" id="3.90.190.10">
    <property type="entry name" value="Protein tyrosine phosphatase superfamily"/>
    <property type="match status" value="1"/>
</dbReference>
<comment type="similarity">
    <text evidence="4">Belongs to the PTEN phosphatase protein family.</text>
</comment>
<dbReference type="InterPro" id="IPR016130">
    <property type="entry name" value="Tyr_Pase_AS"/>
</dbReference>
<feature type="compositionally biased region" description="Polar residues" evidence="18">
    <location>
        <begin position="765"/>
        <end position="776"/>
    </location>
</feature>
<feature type="domain" description="Tyrosine specific protein phosphatases" evidence="20">
    <location>
        <begin position="1208"/>
        <end position="1247"/>
    </location>
</feature>
<feature type="region of interest" description="Disordered" evidence="18">
    <location>
        <begin position="764"/>
        <end position="808"/>
    </location>
</feature>
<dbReference type="GO" id="GO:0006629">
    <property type="term" value="P:lipid metabolic process"/>
    <property type="evidence" value="ECO:0007669"/>
    <property type="project" value="UniProtKB-KW"/>
</dbReference>
<dbReference type="PROSITE" id="PS51182">
    <property type="entry name" value="C2_TENSIN"/>
    <property type="match status" value="1"/>
</dbReference>
<keyword evidence="6" id="KW-0808">Transferase</keyword>
<dbReference type="EMBL" id="JAXQNO010000018">
    <property type="protein sequence ID" value="KAK4777228.1"/>
    <property type="molecule type" value="Genomic_DNA"/>
</dbReference>
<dbReference type="GO" id="GO:0004721">
    <property type="term" value="F:phosphoprotein phosphatase activity"/>
    <property type="evidence" value="ECO:0007669"/>
    <property type="project" value="UniProtKB-KW"/>
</dbReference>
<comment type="similarity">
    <text evidence="3">Belongs to the glycosyltransferase 43 family.</text>
</comment>
<evidence type="ECO:0000256" key="13">
    <source>
        <dbReference type="ARBA" id="ARBA00023098"/>
    </source>
</evidence>
<feature type="region of interest" description="Disordered" evidence="18">
    <location>
        <begin position="888"/>
        <end position="908"/>
    </location>
</feature>
<keyword evidence="13" id="KW-0443">Lipid metabolism</keyword>
<evidence type="ECO:0000256" key="7">
    <source>
        <dbReference type="ARBA" id="ARBA00022692"/>
    </source>
</evidence>
<evidence type="ECO:0008006" key="25">
    <source>
        <dbReference type="Google" id="ProtNLM"/>
    </source>
</evidence>
<dbReference type="InterPro" id="IPR029023">
    <property type="entry name" value="Tensin_phosphatase"/>
</dbReference>
<evidence type="ECO:0000259" key="22">
    <source>
        <dbReference type="PROSITE" id="PS51182"/>
    </source>
</evidence>
<dbReference type="Pfam" id="PF03140">
    <property type="entry name" value="DUF247"/>
    <property type="match status" value="1"/>
</dbReference>
<dbReference type="PROSITE" id="PS51181">
    <property type="entry name" value="PPASE_TENSIN"/>
    <property type="match status" value="1"/>
</dbReference>
<feature type="domain" description="C2 tensin-type" evidence="22">
    <location>
        <begin position="1280"/>
        <end position="1407"/>
    </location>
</feature>
<evidence type="ECO:0000256" key="14">
    <source>
        <dbReference type="ARBA" id="ARBA00023136"/>
    </source>
</evidence>
<feature type="region of interest" description="Disordered" evidence="18">
    <location>
        <begin position="1042"/>
        <end position="1063"/>
    </location>
</feature>
<evidence type="ECO:0000259" key="20">
    <source>
        <dbReference type="PROSITE" id="PS50056"/>
    </source>
</evidence>
<evidence type="ECO:0000256" key="19">
    <source>
        <dbReference type="SAM" id="Phobius"/>
    </source>
</evidence>
<evidence type="ECO:0000313" key="23">
    <source>
        <dbReference type="EMBL" id="KAK4777228.1"/>
    </source>
</evidence>
<dbReference type="PANTHER" id="PTHR12305">
    <property type="entry name" value="PHOSPHATASE WITH HOMOLOGY TO TENSIN"/>
    <property type="match status" value="1"/>
</dbReference>
<evidence type="ECO:0000256" key="3">
    <source>
        <dbReference type="ARBA" id="ARBA00007706"/>
    </source>
</evidence>
<feature type="region of interest" description="Disordered" evidence="18">
    <location>
        <begin position="833"/>
        <end position="875"/>
    </location>
</feature>
<keyword evidence="5" id="KW-0328">Glycosyltransferase</keyword>
<evidence type="ECO:0000256" key="5">
    <source>
        <dbReference type="ARBA" id="ARBA00022676"/>
    </source>
</evidence>
<evidence type="ECO:0000256" key="6">
    <source>
        <dbReference type="ARBA" id="ARBA00022679"/>
    </source>
</evidence>
<evidence type="ECO:0000256" key="18">
    <source>
        <dbReference type="SAM" id="MobiDB-lite"/>
    </source>
</evidence>
<proteinExistence type="inferred from homology"/>
<organism evidence="23 24">
    <name type="scientific">Trapa natans</name>
    <name type="common">Water chestnut</name>
    <dbReference type="NCBI Taxonomy" id="22666"/>
    <lineage>
        <taxon>Eukaryota</taxon>
        <taxon>Viridiplantae</taxon>
        <taxon>Streptophyta</taxon>
        <taxon>Embryophyta</taxon>
        <taxon>Tracheophyta</taxon>
        <taxon>Spermatophyta</taxon>
        <taxon>Magnoliopsida</taxon>
        <taxon>eudicotyledons</taxon>
        <taxon>Gunneridae</taxon>
        <taxon>Pentapetalae</taxon>
        <taxon>rosids</taxon>
        <taxon>malvids</taxon>
        <taxon>Myrtales</taxon>
        <taxon>Lythraceae</taxon>
        <taxon>Trapa</taxon>
    </lineage>
</organism>
<evidence type="ECO:0000313" key="24">
    <source>
        <dbReference type="Proteomes" id="UP001346149"/>
    </source>
</evidence>
<dbReference type="GO" id="GO:0016314">
    <property type="term" value="F:phosphatidylinositol-3,4,5-trisphosphate 3-phosphatase activity"/>
    <property type="evidence" value="ECO:0007669"/>
    <property type="project" value="UniProtKB-EC"/>
</dbReference>
<dbReference type="InterPro" id="IPR051281">
    <property type="entry name" value="Dual-spec_lipid-protein_phosph"/>
</dbReference>
<keyword evidence="12" id="KW-0333">Golgi apparatus</keyword>
<evidence type="ECO:0000256" key="1">
    <source>
        <dbReference type="ARBA" id="ARBA00000536"/>
    </source>
</evidence>
<dbReference type="FunFam" id="3.90.550.10:FF:000096">
    <property type="entry name" value="Glycosyltransferases"/>
    <property type="match status" value="1"/>
</dbReference>
<dbReference type="GO" id="GO:0042285">
    <property type="term" value="F:xylosyltransferase activity"/>
    <property type="evidence" value="ECO:0007669"/>
    <property type="project" value="UniProtKB-ARBA"/>
</dbReference>
<dbReference type="PROSITE" id="PS50056">
    <property type="entry name" value="TYR_PHOSPHATASE_2"/>
    <property type="match status" value="1"/>
</dbReference>
<evidence type="ECO:0000256" key="11">
    <source>
        <dbReference type="ARBA" id="ARBA00022989"/>
    </source>
</evidence>
<comment type="subcellular location">
    <subcellularLocation>
        <location evidence="2">Golgi apparatus membrane</location>
        <topology evidence="2">Single-pass type II membrane protein</topology>
    </subcellularLocation>
</comment>
<dbReference type="Pfam" id="PF22785">
    <property type="entry name" value="Tc-R-P"/>
    <property type="match status" value="1"/>
</dbReference>
<dbReference type="InterPro" id="IPR005027">
    <property type="entry name" value="Glyco_trans_43"/>
</dbReference>
<keyword evidence="9" id="KW-0904">Protein phosphatase</keyword>
<dbReference type="Pfam" id="PF03360">
    <property type="entry name" value="Glyco_transf_43"/>
    <property type="match status" value="1"/>
</dbReference>
<dbReference type="FunFam" id="3.90.190.10:FF:000053">
    <property type="entry name" value="Phosphatidylinositol 3,4,5-trisphosphate 3-phosphatase TPTE2"/>
    <property type="match status" value="1"/>
</dbReference>
<dbReference type="InterPro" id="IPR014020">
    <property type="entry name" value="Tensin_C2-dom"/>
</dbReference>
<keyword evidence="17" id="KW-0961">Cell wall biogenesis/degradation</keyword>
<comment type="caution">
    <text evidence="23">The sequence shown here is derived from an EMBL/GenBank/DDBJ whole genome shotgun (WGS) entry which is preliminary data.</text>
</comment>
<evidence type="ECO:0000256" key="12">
    <source>
        <dbReference type="ARBA" id="ARBA00023034"/>
    </source>
</evidence>
<feature type="region of interest" description="Disordered" evidence="18">
    <location>
        <begin position="468"/>
        <end position="493"/>
    </location>
</feature>
<dbReference type="SMART" id="SM01326">
    <property type="entry name" value="PTEN_C2"/>
    <property type="match status" value="1"/>
</dbReference>
<dbReference type="GO" id="GO:0015018">
    <property type="term" value="F:galactosylgalactosylxylosylprotein 3-beta-glucuronosyltransferase activity"/>
    <property type="evidence" value="ECO:0007669"/>
    <property type="project" value="InterPro"/>
</dbReference>
<dbReference type="GO" id="GO:0005829">
    <property type="term" value="C:cytosol"/>
    <property type="evidence" value="ECO:0007669"/>
    <property type="project" value="TreeGrafter"/>
</dbReference>
<keyword evidence="10" id="KW-0735">Signal-anchor</keyword>
<dbReference type="InterPro" id="IPR004158">
    <property type="entry name" value="DUF247_pln"/>
</dbReference>
<evidence type="ECO:0000256" key="16">
    <source>
        <dbReference type="ARBA" id="ARBA00023264"/>
    </source>
</evidence>
<gene>
    <name evidence="23" type="ORF">SAY86_005916</name>
</gene>
<dbReference type="CDD" id="cd14509">
    <property type="entry name" value="PTP_PTEN"/>
    <property type="match status" value="1"/>
</dbReference>
<dbReference type="InterPro" id="IPR045101">
    <property type="entry name" value="PTP_PTEN"/>
</dbReference>
<dbReference type="InterPro" id="IPR055183">
    <property type="entry name" value="PTEN2A/B_C2"/>
</dbReference>
<evidence type="ECO:0000256" key="4">
    <source>
        <dbReference type="ARBA" id="ARBA00007881"/>
    </source>
</evidence>
<keyword evidence="15" id="KW-0325">Glycoprotein</keyword>
<keyword evidence="7 19" id="KW-0812">Transmembrane</keyword>
<feature type="compositionally biased region" description="Basic residues" evidence="18">
    <location>
        <begin position="470"/>
        <end position="490"/>
    </location>
</feature>
<feature type="region of interest" description="Disordered" evidence="18">
    <location>
        <begin position="1413"/>
        <end position="1524"/>
    </location>
</feature>
<feature type="region of interest" description="Disordered" evidence="18">
    <location>
        <begin position="952"/>
        <end position="1000"/>
    </location>
</feature>
<keyword evidence="14 19" id="KW-0472">Membrane</keyword>
<dbReference type="GO" id="GO:0000139">
    <property type="term" value="C:Golgi membrane"/>
    <property type="evidence" value="ECO:0007669"/>
    <property type="project" value="UniProtKB-SubCell"/>
</dbReference>
<keyword evidence="8" id="KW-0378">Hydrolase</keyword>
<evidence type="ECO:0000256" key="15">
    <source>
        <dbReference type="ARBA" id="ARBA00023180"/>
    </source>
</evidence>
<dbReference type="Pfam" id="PF22918">
    <property type="entry name" value="PTEN2_C2"/>
    <property type="match status" value="1"/>
</dbReference>
<keyword evidence="16" id="KW-1208">Phospholipid metabolism</keyword>
<evidence type="ECO:0000256" key="2">
    <source>
        <dbReference type="ARBA" id="ARBA00004323"/>
    </source>
</evidence>
<dbReference type="GO" id="GO:0010417">
    <property type="term" value="P:glucuronoxylan biosynthetic process"/>
    <property type="evidence" value="ECO:0007669"/>
    <property type="project" value="UniProtKB-ARBA"/>
</dbReference>
<reference evidence="23 24" key="1">
    <citation type="journal article" date="2023" name="Hortic Res">
        <title>Pangenome of water caltrop reveals structural variations and asymmetric subgenome divergence after allopolyploidization.</title>
        <authorList>
            <person name="Zhang X."/>
            <person name="Chen Y."/>
            <person name="Wang L."/>
            <person name="Yuan Y."/>
            <person name="Fang M."/>
            <person name="Shi L."/>
            <person name="Lu R."/>
            <person name="Comes H.P."/>
            <person name="Ma Y."/>
            <person name="Chen Y."/>
            <person name="Huang G."/>
            <person name="Zhou Y."/>
            <person name="Zheng Z."/>
            <person name="Qiu Y."/>
        </authorList>
    </citation>
    <scope>NUCLEOTIDE SEQUENCE [LARGE SCALE GENOMIC DNA]</scope>
    <source>
        <strain evidence="23">F231</strain>
    </source>
</reference>
<dbReference type="PANTHER" id="PTHR12305:SF87">
    <property type="entry name" value="PHOSPHATIDYLINOSITOL 3,4,5-TRISPHOSPHATE 3-PHOSPHATASE AND PROTEIN-TYROSINE-PHOSPHATASE PTEN2B"/>
    <property type="match status" value="1"/>
</dbReference>
<evidence type="ECO:0000259" key="21">
    <source>
        <dbReference type="PROSITE" id="PS51181"/>
    </source>
</evidence>
<keyword evidence="11 19" id="KW-1133">Transmembrane helix</keyword>
<dbReference type="InterPro" id="IPR029021">
    <property type="entry name" value="Prot-tyrosine_phosphatase-like"/>
</dbReference>
<dbReference type="Gene3D" id="3.90.550.10">
    <property type="entry name" value="Spore Coat Polysaccharide Biosynthesis Protein SpsA, Chain A"/>
    <property type="match status" value="1"/>
</dbReference>
<feature type="transmembrane region" description="Helical" evidence="19">
    <location>
        <begin position="687"/>
        <end position="710"/>
    </location>
</feature>
<feature type="compositionally biased region" description="Basic and acidic residues" evidence="18">
    <location>
        <begin position="833"/>
        <end position="854"/>
    </location>
</feature>
<dbReference type="SUPFAM" id="SSF53448">
    <property type="entry name" value="Nucleotide-diphospho-sugar transferases"/>
    <property type="match status" value="1"/>
</dbReference>
<feature type="compositionally biased region" description="Basic and acidic residues" evidence="18">
    <location>
        <begin position="1501"/>
        <end position="1513"/>
    </location>
</feature>
<feature type="domain" description="Phosphatase tensin-type" evidence="21">
    <location>
        <begin position="1094"/>
        <end position="1273"/>
    </location>
</feature>
<dbReference type="InterPro" id="IPR000387">
    <property type="entry name" value="Tyr_Pase_dom"/>
</dbReference>
<feature type="compositionally biased region" description="Polar residues" evidence="18">
    <location>
        <begin position="967"/>
        <end position="1000"/>
    </location>
</feature>
<evidence type="ECO:0000256" key="8">
    <source>
        <dbReference type="ARBA" id="ARBA00022801"/>
    </source>
</evidence>
<evidence type="ECO:0000256" key="17">
    <source>
        <dbReference type="ARBA" id="ARBA00023316"/>
    </source>
</evidence>